<accession>A0AAD2D200</accession>
<name>A0AAD2D200_EUPCR</name>
<comment type="caution">
    <text evidence="1">The sequence shown here is derived from an EMBL/GenBank/DDBJ whole genome shotgun (WGS) entry which is preliminary data.</text>
</comment>
<proteinExistence type="predicted"/>
<dbReference type="Proteomes" id="UP001295684">
    <property type="component" value="Unassembled WGS sequence"/>
</dbReference>
<keyword evidence="2" id="KW-1185">Reference proteome</keyword>
<reference evidence="1" key="1">
    <citation type="submission" date="2023-07" db="EMBL/GenBank/DDBJ databases">
        <authorList>
            <consortium name="AG Swart"/>
            <person name="Singh M."/>
            <person name="Singh A."/>
            <person name="Seah K."/>
            <person name="Emmerich C."/>
        </authorList>
    </citation>
    <scope>NUCLEOTIDE SEQUENCE</scope>
    <source>
        <strain evidence="1">DP1</strain>
    </source>
</reference>
<protein>
    <submittedName>
        <fullName evidence="1">Uncharacterized protein</fullName>
    </submittedName>
</protein>
<gene>
    <name evidence="1" type="ORF">ECRASSUSDP1_LOCUS18260</name>
</gene>
<dbReference type="AlphaFoldDB" id="A0AAD2D200"/>
<evidence type="ECO:0000313" key="2">
    <source>
        <dbReference type="Proteomes" id="UP001295684"/>
    </source>
</evidence>
<evidence type="ECO:0000313" key="1">
    <source>
        <dbReference type="EMBL" id="CAI2376883.1"/>
    </source>
</evidence>
<dbReference type="EMBL" id="CAMPGE010018469">
    <property type="protein sequence ID" value="CAI2376883.1"/>
    <property type="molecule type" value="Genomic_DNA"/>
</dbReference>
<organism evidence="1 2">
    <name type="scientific">Euplotes crassus</name>
    <dbReference type="NCBI Taxonomy" id="5936"/>
    <lineage>
        <taxon>Eukaryota</taxon>
        <taxon>Sar</taxon>
        <taxon>Alveolata</taxon>
        <taxon>Ciliophora</taxon>
        <taxon>Intramacronucleata</taxon>
        <taxon>Spirotrichea</taxon>
        <taxon>Hypotrichia</taxon>
        <taxon>Euplotida</taxon>
        <taxon>Euplotidae</taxon>
        <taxon>Moneuplotes</taxon>
    </lineage>
</organism>
<sequence>MKILLDFFKAFQQRDAEFAVLESKIPKSGIELINSPSMLYIKEVFVYIIPVPPSLRVDFKANECSISC</sequence>